<keyword evidence="2" id="KW-1185">Reference proteome</keyword>
<dbReference type="HOGENOM" id="CLU_077247_0_0_5"/>
<sequence length="240" mass="26900">MTDRPILFSSPMVRALLVGTKTQTRRLFKLPNWAVPGTLEIDDDGPYACAEISGCLAKVQTRINVGDRLWVRENAAVRHQSWHHEDGDKHQVSYLADEDESGRWLQLPTCGTGIRDGKAPSVFPSKSHNTDGSLRWQPSIHMPRWASRLTLIVTDVRVEHLQDISDDDAIAEGITEEHVGGYAGWSGRPDGGIWPNPSNAYWDLWDYINGEGAWGLNPWVVAYTFTVHRQNIDSLSKEAS</sequence>
<gene>
    <name evidence="1" type="ORF">RGCCGE502_22885</name>
</gene>
<name>S3HBZ0_9HYPH</name>
<dbReference type="Proteomes" id="UP000014411">
    <property type="component" value="Unassembled WGS sequence"/>
</dbReference>
<comment type="caution">
    <text evidence="1">The sequence shown here is derived from an EMBL/GenBank/DDBJ whole genome shotgun (WGS) entry which is preliminary data.</text>
</comment>
<dbReference type="RefSeq" id="WP_016556527.1">
    <property type="nucleotide sequence ID" value="NZ_AEYE02000029.1"/>
</dbReference>
<reference evidence="1 2" key="1">
    <citation type="journal article" date="2012" name="J. Bacteriol.">
        <title>Genome sequence of Rhizobium grahamii CCGE502, a broad-host-range symbiont with low nodulation competitiveness in Phaseolus vulgaris.</title>
        <authorList>
            <person name="Althabegoiti M.J."/>
            <person name="Lozano L."/>
            <person name="Torres-Tejerizo G."/>
            <person name="Ormeno-Orrillo E."/>
            <person name="Rogel M.A."/>
            <person name="Gonzalez V."/>
            <person name="Martinez-Romero E."/>
        </authorList>
    </citation>
    <scope>NUCLEOTIDE SEQUENCE [LARGE SCALE GENOMIC DNA]</scope>
    <source>
        <strain evidence="1 2">CCGE 502</strain>
    </source>
</reference>
<proteinExistence type="predicted"/>
<dbReference type="eggNOG" id="ENOG5032T0P">
    <property type="taxonomic scope" value="Bacteria"/>
</dbReference>
<dbReference type="AlphaFoldDB" id="S3HBZ0"/>
<evidence type="ECO:0000313" key="2">
    <source>
        <dbReference type="Proteomes" id="UP000014411"/>
    </source>
</evidence>
<protein>
    <submittedName>
        <fullName evidence="1">Uncharacterized protein</fullName>
    </submittedName>
</protein>
<accession>S3HBZ0</accession>
<evidence type="ECO:0000313" key="1">
    <source>
        <dbReference type="EMBL" id="EPE95745.1"/>
    </source>
</evidence>
<organism evidence="1 2">
    <name type="scientific">Rhizobium grahamii CCGE 502</name>
    <dbReference type="NCBI Taxonomy" id="990285"/>
    <lineage>
        <taxon>Bacteria</taxon>
        <taxon>Pseudomonadati</taxon>
        <taxon>Pseudomonadota</taxon>
        <taxon>Alphaproteobacteria</taxon>
        <taxon>Hyphomicrobiales</taxon>
        <taxon>Rhizobiaceae</taxon>
        <taxon>Rhizobium/Agrobacterium group</taxon>
        <taxon>Rhizobium</taxon>
    </lineage>
</organism>
<dbReference type="STRING" id="990285.RGCCGE502_22885"/>
<dbReference type="EMBL" id="AEYE02000029">
    <property type="protein sequence ID" value="EPE95745.1"/>
    <property type="molecule type" value="Genomic_DNA"/>
</dbReference>